<feature type="domain" description="Serine aminopeptidase S33" evidence="1">
    <location>
        <begin position="30"/>
        <end position="138"/>
    </location>
</feature>
<accession>A0A0B3VKJ5</accession>
<evidence type="ECO:0000313" key="2">
    <source>
        <dbReference type="EMBL" id="KHS57296.1"/>
    </source>
</evidence>
<dbReference type="InterPro" id="IPR029058">
    <property type="entry name" value="AB_hydrolase_fold"/>
</dbReference>
<dbReference type="RefSeq" id="WP_039679507.1">
    <property type="nucleotide sequence ID" value="NZ_JWHR01000079.1"/>
</dbReference>
<dbReference type="Proteomes" id="UP000031189">
    <property type="component" value="Unassembled WGS sequence"/>
</dbReference>
<dbReference type="PANTHER" id="PTHR42886:SF53">
    <property type="entry name" value="ALPHA_BETA-HYDROLASES SUPERFAMILY PROTEIN"/>
    <property type="match status" value="1"/>
</dbReference>
<dbReference type="Pfam" id="PF12146">
    <property type="entry name" value="Hydrolase_4"/>
    <property type="match status" value="1"/>
</dbReference>
<keyword evidence="2" id="KW-0378">Hydrolase</keyword>
<evidence type="ECO:0000259" key="1">
    <source>
        <dbReference type="Pfam" id="PF12146"/>
    </source>
</evidence>
<dbReference type="AlphaFoldDB" id="A0A0B3VKJ5"/>
<dbReference type="InterPro" id="IPR022742">
    <property type="entry name" value="Hydrolase_4"/>
</dbReference>
<keyword evidence="3" id="KW-1185">Reference proteome</keyword>
<comment type="caution">
    <text evidence="2">The sequence shown here is derived from an EMBL/GenBank/DDBJ whole genome shotgun (WGS) entry which is preliminary data.</text>
</comment>
<proteinExistence type="predicted"/>
<dbReference type="EMBL" id="JWHR01000079">
    <property type="protein sequence ID" value="KHS57296.1"/>
    <property type="molecule type" value="Genomic_DNA"/>
</dbReference>
<protein>
    <submittedName>
        <fullName evidence="2">Hydrolase</fullName>
    </submittedName>
</protein>
<dbReference type="SUPFAM" id="SSF53474">
    <property type="entry name" value="alpha/beta-Hydrolases"/>
    <property type="match status" value="1"/>
</dbReference>
<sequence>MVKLIEIKNRKNKILRGVLTLPDNIENPLIVLNLHGFGGSMSGYKYAHTHLSRVLESNGFGCARFDFYGCGESDGEFEEMTFTGLIEDAIDMYNYLVDCKLTTADRIILSGHSMGGYVASCVAPKLQPIGLILMCPGGGMWYGCKERADGLKAQSMQYADMEGLKFNIDFNYDLYNYEPFSNAMGYDKDVVIIRGTEDKLVDNRACQAYLNCYNSDKSIYVEIEGGDHNFANIKSKKECEDAIINFCKLINSK</sequence>
<dbReference type="STRING" id="1577792.QX51_08625"/>
<name>A0A0B3VKJ5_9FIRM</name>
<gene>
    <name evidence="2" type="ORF">QX51_08625</name>
</gene>
<reference evidence="2 3" key="1">
    <citation type="submission" date="2014-12" db="EMBL/GenBank/DDBJ databases">
        <title>Draft genome sequence of Terrisporobacter sp. 08-306576, isolated from the blood culture of a bacteremia patient.</title>
        <authorList>
            <person name="Lund L.C."/>
            <person name="Sydenham T.V."/>
            <person name="Hogh S.V."/>
            <person name="Skov M.N."/>
            <person name="Kemp M."/>
            <person name="Justesen U.S."/>
        </authorList>
    </citation>
    <scope>NUCLEOTIDE SEQUENCE [LARGE SCALE GENOMIC DNA]</scope>
    <source>
        <strain evidence="2 3">08-306576</strain>
    </source>
</reference>
<evidence type="ECO:0000313" key="3">
    <source>
        <dbReference type="Proteomes" id="UP000031189"/>
    </source>
</evidence>
<dbReference type="GO" id="GO:0016787">
    <property type="term" value="F:hydrolase activity"/>
    <property type="evidence" value="ECO:0007669"/>
    <property type="project" value="UniProtKB-KW"/>
</dbReference>
<organism evidence="2 3">
    <name type="scientific">Terrisporobacter othiniensis</name>
    <dbReference type="NCBI Taxonomy" id="1577792"/>
    <lineage>
        <taxon>Bacteria</taxon>
        <taxon>Bacillati</taxon>
        <taxon>Bacillota</taxon>
        <taxon>Clostridia</taxon>
        <taxon>Peptostreptococcales</taxon>
        <taxon>Peptostreptococcaceae</taxon>
        <taxon>Terrisporobacter</taxon>
    </lineage>
</organism>
<dbReference type="PANTHER" id="PTHR42886">
    <property type="entry name" value="RE40534P-RELATED"/>
    <property type="match status" value="1"/>
</dbReference>
<dbReference type="OrthoDB" id="9780269at2"/>
<dbReference type="Gene3D" id="3.40.50.1820">
    <property type="entry name" value="alpha/beta hydrolase"/>
    <property type="match status" value="1"/>
</dbReference>